<gene>
    <name evidence="8" type="ORF">SAMN05421637_2212</name>
</gene>
<evidence type="ECO:0000256" key="4">
    <source>
        <dbReference type="ARBA" id="ARBA00023163"/>
    </source>
</evidence>
<dbReference type="PRINTS" id="PR00046">
    <property type="entry name" value="SIGMA70FCT"/>
</dbReference>
<reference evidence="9" key="1">
    <citation type="submission" date="2016-10" db="EMBL/GenBank/DDBJ databases">
        <authorList>
            <person name="Varghese N."/>
        </authorList>
    </citation>
    <scope>NUCLEOTIDE SEQUENCE [LARGE SCALE GENOMIC DNA]</scope>
    <source>
        <strain evidence="9">DSM 24868</strain>
    </source>
</reference>
<evidence type="ECO:0000256" key="2">
    <source>
        <dbReference type="ARBA" id="ARBA00023082"/>
    </source>
</evidence>
<dbReference type="Pfam" id="PF04539">
    <property type="entry name" value="Sigma70_r3"/>
    <property type="match status" value="1"/>
</dbReference>
<dbReference type="GO" id="GO:0003677">
    <property type="term" value="F:DNA binding"/>
    <property type="evidence" value="ECO:0007669"/>
    <property type="project" value="UniProtKB-KW"/>
</dbReference>
<keyword evidence="4" id="KW-0804">Transcription</keyword>
<dbReference type="PIRSF" id="PIRSF000770">
    <property type="entry name" value="RNA_pol_sigma-SigE/K"/>
    <property type="match status" value="1"/>
</dbReference>
<keyword evidence="2" id="KW-0731">Sigma factor</keyword>
<dbReference type="PANTHER" id="PTHR30385">
    <property type="entry name" value="SIGMA FACTOR F FLAGELLAR"/>
    <property type="match status" value="1"/>
</dbReference>
<feature type="domain" description="RNA polymerase sigma-70 region 4" evidence="7">
    <location>
        <begin position="177"/>
        <end position="222"/>
    </location>
</feature>
<dbReference type="InterPro" id="IPR000943">
    <property type="entry name" value="RNA_pol_sigma70"/>
</dbReference>
<sequence length="282" mass="30227">MNTDHSASNALVEANLALVGYSVNEVMARVPAHVSRADLSSAGAVALVRAARSYDESKGVPFARYASMRIRGALIDELRSMDWVSRGARQRARQVTEAAERLTATLGREPSRAEIASTLGVPLAEVHAAHADSEARMLSIEAFDGAISDSVVDSSVGPLDAVVGAERIEYLRAGVECLPEKLRYVIEQLFMHDRPVVELAEELGVTRSRISQLRTEALSLLKDGLEANLERDAVPAVDPHEGVAERRRQAYFASIAARTATHAGVLAAAPAVARPARTRAAS</sequence>
<accession>A0A1H6ZV30</accession>
<keyword evidence="9" id="KW-1185">Reference proteome</keyword>
<evidence type="ECO:0000256" key="1">
    <source>
        <dbReference type="ARBA" id="ARBA00023015"/>
    </source>
</evidence>
<keyword evidence="8" id="KW-0966">Cell projection</keyword>
<dbReference type="Gene3D" id="1.10.1740.10">
    <property type="match status" value="1"/>
</dbReference>
<dbReference type="InterPro" id="IPR007630">
    <property type="entry name" value="RNA_pol_sigma70_r4"/>
</dbReference>
<dbReference type="Proteomes" id="UP000183315">
    <property type="component" value="Unassembled WGS sequence"/>
</dbReference>
<dbReference type="NCBIfam" id="TIGR02937">
    <property type="entry name" value="sigma70-ECF"/>
    <property type="match status" value="1"/>
</dbReference>
<dbReference type="RefSeq" id="WP_042214854.1">
    <property type="nucleotide sequence ID" value="NZ_BBLU01000007.1"/>
</dbReference>
<name>A0A1H6ZV30_9MICO</name>
<protein>
    <submittedName>
        <fullName evidence="8">RNA polymerase sigma factor for flagellar operon FliA</fullName>
    </submittedName>
</protein>
<keyword evidence="3" id="KW-0238">DNA-binding</keyword>
<keyword evidence="8" id="KW-0282">Flagellum</keyword>
<dbReference type="EMBL" id="FNZI01000005">
    <property type="protein sequence ID" value="SEJ56506.1"/>
    <property type="molecule type" value="Genomic_DNA"/>
</dbReference>
<evidence type="ECO:0000259" key="6">
    <source>
        <dbReference type="Pfam" id="PF04542"/>
    </source>
</evidence>
<dbReference type="SUPFAM" id="SSF88946">
    <property type="entry name" value="Sigma2 domain of RNA polymerase sigma factors"/>
    <property type="match status" value="1"/>
</dbReference>
<dbReference type="GO" id="GO:0006352">
    <property type="term" value="P:DNA-templated transcription initiation"/>
    <property type="evidence" value="ECO:0007669"/>
    <property type="project" value="InterPro"/>
</dbReference>
<dbReference type="InterPro" id="IPR014284">
    <property type="entry name" value="RNA_pol_sigma-70_dom"/>
</dbReference>
<keyword evidence="8" id="KW-0969">Cilium</keyword>
<dbReference type="GO" id="GO:0016987">
    <property type="term" value="F:sigma factor activity"/>
    <property type="evidence" value="ECO:0007669"/>
    <property type="project" value="UniProtKB-KW"/>
</dbReference>
<dbReference type="PANTHER" id="PTHR30385:SF7">
    <property type="entry name" value="RNA POLYMERASE SIGMA FACTOR FLIA"/>
    <property type="match status" value="1"/>
</dbReference>
<proteinExistence type="predicted"/>
<dbReference type="STRING" id="1043493.SAMN05421637_2212"/>
<dbReference type="Pfam" id="PF04542">
    <property type="entry name" value="Sigma70_r2"/>
    <property type="match status" value="1"/>
</dbReference>
<feature type="domain" description="RNA polymerase sigma-70 region 3" evidence="5">
    <location>
        <begin position="92"/>
        <end position="143"/>
    </location>
</feature>
<evidence type="ECO:0000313" key="8">
    <source>
        <dbReference type="EMBL" id="SEJ56506.1"/>
    </source>
</evidence>
<evidence type="ECO:0000256" key="3">
    <source>
        <dbReference type="ARBA" id="ARBA00023125"/>
    </source>
</evidence>
<dbReference type="OrthoDB" id="9799825at2"/>
<dbReference type="InterPro" id="IPR007624">
    <property type="entry name" value="RNA_pol_sigma70_r3"/>
</dbReference>
<evidence type="ECO:0000313" key="9">
    <source>
        <dbReference type="Proteomes" id="UP000183315"/>
    </source>
</evidence>
<evidence type="ECO:0000259" key="7">
    <source>
        <dbReference type="Pfam" id="PF04545"/>
    </source>
</evidence>
<dbReference type="SUPFAM" id="SSF88659">
    <property type="entry name" value="Sigma3 and sigma4 domains of RNA polymerase sigma factors"/>
    <property type="match status" value="2"/>
</dbReference>
<evidence type="ECO:0000259" key="5">
    <source>
        <dbReference type="Pfam" id="PF04539"/>
    </source>
</evidence>
<feature type="domain" description="RNA polymerase sigma-70 region 2" evidence="6">
    <location>
        <begin position="26"/>
        <end position="83"/>
    </location>
</feature>
<dbReference type="AlphaFoldDB" id="A0A1H6ZV30"/>
<dbReference type="Pfam" id="PF04545">
    <property type="entry name" value="Sigma70_r4"/>
    <property type="match status" value="1"/>
</dbReference>
<dbReference type="eggNOG" id="COG1191">
    <property type="taxonomic scope" value="Bacteria"/>
</dbReference>
<dbReference type="InterPro" id="IPR007627">
    <property type="entry name" value="RNA_pol_sigma70_r2"/>
</dbReference>
<keyword evidence="1" id="KW-0805">Transcription regulation</keyword>
<dbReference type="InterPro" id="IPR013325">
    <property type="entry name" value="RNA_pol_sigma_r2"/>
</dbReference>
<organism evidence="8 9">
    <name type="scientific">Demequina mangrovi</name>
    <dbReference type="NCBI Taxonomy" id="1043493"/>
    <lineage>
        <taxon>Bacteria</taxon>
        <taxon>Bacillati</taxon>
        <taxon>Actinomycetota</taxon>
        <taxon>Actinomycetes</taxon>
        <taxon>Micrococcales</taxon>
        <taxon>Demequinaceae</taxon>
        <taxon>Demequina</taxon>
    </lineage>
</organism>
<dbReference type="InterPro" id="IPR013324">
    <property type="entry name" value="RNA_pol_sigma_r3/r4-like"/>
</dbReference>
<dbReference type="Gene3D" id="1.20.140.160">
    <property type="match status" value="1"/>
</dbReference>